<dbReference type="SUPFAM" id="SSF48208">
    <property type="entry name" value="Six-hairpin glycosidases"/>
    <property type="match status" value="1"/>
</dbReference>
<dbReference type="GeneID" id="110775519"/>
<dbReference type="RefSeq" id="XP_021835813.1">
    <property type="nucleotide sequence ID" value="XM_021980121.2"/>
</dbReference>
<accession>A0A9R0HRW4</accession>
<dbReference type="PANTHER" id="PTHR22298">
    <property type="entry name" value="ENDO-1,4-BETA-GLUCANASE"/>
    <property type="match status" value="1"/>
</dbReference>
<evidence type="ECO:0000256" key="9">
    <source>
        <dbReference type="RuleBase" id="RU361166"/>
    </source>
</evidence>
<keyword evidence="6 8" id="KW-0326">Glycosidase</keyword>
<reference evidence="12" key="2">
    <citation type="submission" date="2025-08" db="UniProtKB">
        <authorList>
            <consortium name="RefSeq"/>
        </authorList>
    </citation>
    <scope>IDENTIFICATION</scope>
    <source>
        <tissue evidence="12">Leaf</tissue>
    </source>
</reference>
<dbReference type="Pfam" id="PF00759">
    <property type="entry name" value="Glyco_hydro_9"/>
    <property type="match status" value="1"/>
</dbReference>
<dbReference type="Gene3D" id="1.50.10.10">
    <property type="match status" value="1"/>
</dbReference>
<evidence type="ECO:0000256" key="5">
    <source>
        <dbReference type="ARBA" id="ARBA00023277"/>
    </source>
</evidence>
<dbReference type="FunFam" id="1.50.10.10:FF:000020">
    <property type="entry name" value="Endoglucanase"/>
    <property type="match status" value="1"/>
</dbReference>
<dbReference type="GO" id="GO:0030245">
    <property type="term" value="P:cellulose catabolic process"/>
    <property type="evidence" value="ECO:0007669"/>
    <property type="project" value="UniProtKB-KW"/>
</dbReference>
<evidence type="ECO:0000256" key="4">
    <source>
        <dbReference type="ARBA" id="ARBA00023001"/>
    </source>
</evidence>
<keyword evidence="11" id="KW-1185">Reference proteome</keyword>
<keyword evidence="5 8" id="KW-0119">Carbohydrate metabolism</keyword>
<evidence type="ECO:0000313" key="11">
    <source>
        <dbReference type="Proteomes" id="UP000813463"/>
    </source>
</evidence>
<keyword evidence="9" id="KW-0732">Signal</keyword>
<protein>
    <recommendedName>
        <fullName evidence="9">Endoglucanase</fullName>
        <ecNumber evidence="9">3.2.1.4</ecNumber>
    </recommendedName>
</protein>
<evidence type="ECO:0000259" key="10">
    <source>
        <dbReference type="Pfam" id="PF00759"/>
    </source>
</evidence>
<evidence type="ECO:0000313" key="12">
    <source>
        <dbReference type="RefSeq" id="XP_021835813.1"/>
    </source>
</evidence>
<evidence type="ECO:0000256" key="3">
    <source>
        <dbReference type="ARBA" id="ARBA00022801"/>
    </source>
</evidence>
<dbReference type="InterPro" id="IPR001701">
    <property type="entry name" value="Glyco_hydro_9"/>
</dbReference>
<dbReference type="Proteomes" id="UP000813463">
    <property type="component" value="Chromosome 1"/>
</dbReference>
<reference evidence="11" key="1">
    <citation type="journal article" date="2021" name="Nat. Commun.">
        <title>Genomic analyses provide insights into spinach domestication and the genetic basis of agronomic traits.</title>
        <authorList>
            <person name="Cai X."/>
            <person name="Sun X."/>
            <person name="Xu C."/>
            <person name="Sun H."/>
            <person name="Wang X."/>
            <person name="Ge C."/>
            <person name="Zhang Z."/>
            <person name="Wang Q."/>
            <person name="Fei Z."/>
            <person name="Jiao C."/>
            <person name="Wang Q."/>
        </authorList>
    </citation>
    <scope>NUCLEOTIDE SEQUENCE [LARGE SCALE GENOMIC DNA]</scope>
    <source>
        <strain evidence="11">cv. Varoflay</strain>
    </source>
</reference>
<proteinExistence type="inferred from homology"/>
<evidence type="ECO:0000256" key="6">
    <source>
        <dbReference type="ARBA" id="ARBA00023295"/>
    </source>
</evidence>
<keyword evidence="4 9" id="KW-0136">Cellulose degradation</keyword>
<evidence type="ECO:0000256" key="8">
    <source>
        <dbReference type="PROSITE-ProRule" id="PRU10059"/>
    </source>
</evidence>
<feature type="active site" evidence="8">
    <location>
        <position position="405"/>
    </location>
</feature>
<dbReference type="InterPro" id="IPR018221">
    <property type="entry name" value="Glyco_hydro_9_His_AS"/>
</dbReference>
<dbReference type="InterPro" id="IPR012341">
    <property type="entry name" value="6hp_glycosidase-like_sf"/>
</dbReference>
<evidence type="ECO:0000256" key="2">
    <source>
        <dbReference type="ARBA" id="ARBA00007072"/>
    </source>
</evidence>
<comment type="catalytic activity">
    <reaction evidence="1 9">
        <text>Endohydrolysis of (1-&gt;4)-beta-D-glucosidic linkages in cellulose, lichenin and cereal beta-D-glucans.</text>
        <dbReference type="EC" id="3.2.1.4"/>
    </reaction>
</comment>
<dbReference type="KEGG" id="soe:110775519"/>
<feature type="signal peptide" evidence="9">
    <location>
        <begin position="1"/>
        <end position="28"/>
    </location>
</feature>
<dbReference type="EC" id="3.2.1.4" evidence="9"/>
<dbReference type="InterPro" id="IPR008928">
    <property type="entry name" value="6-hairpin_glycosidase_sf"/>
</dbReference>
<dbReference type="PROSITE" id="PS00592">
    <property type="entry name" value="GH9_2"/>
    <property type="match status" value="1"/>
</dbReference>
<feature type="chain" id="PRO_5040537447" description="Endoglucanase" evidence="9">
    <location>
        <begin position="29"/>
        <end position="485"/>
    </location>
</feature>
<evidence type="ECO:0000256" key="1">
    <source>
        <dbReference type="ARBA" id="ARBA00000966"/>
    </source>
</evidence>
<comment type="similarity">
    <text evidence="2 8 9">Belongs to the glycosyl hydrolase 9 (cellulase E) family.</text>
</comment>
<feature type="domain" description="Glycoside hydrolase family 9" evidence="10">
    <location>
        <begin position="33"/>
        <end position="478"/>
    </location>
</feature>
<dbReference type="GO" id="GO:0008810">
    <property type="term" value="F:cellulase activity"/>
    <property type="evidence" value="ECO:0007669"/>
    <property type="project" value="UniProtKB-EC"/>
</dbReference>
<sequence length="485" mass="53985">MKLTSTSMATWIVIMVALSSALIRQAVGQGFNYKEALSKSVLFLECQRSGKLPPSNRIPWRGDSGLDDGKLANVDLVGGYYDAGDNVKYGLPMAFTVTTLAWGAIFYESQLQAAGELQNVIDAIRWGTDYFLKCSSRRNRLYVQVGDPLVDHQCWIRPENMQTTRTVLQIDEHKPGTEIAAETSAAMAAASIVFRKTDKKYARRLLNKAKSLFRFAGSFKGTFDGECPFYCSFSGSNDEMQWAATWLYKATQNQTYYHYIEDQSVDATISEFNWDLKYAGSQILLTELYFQGQQNLDEYKKMADSYICAILPSSPYAQAPFTPGGLLYMRDGANLQYATAAALAFSVYGDLLERYKQQVFCGSKQFGSADLLGFAKKQMDYILGANPQQRSYMVGFGKNFPQQPHHRGASNPVMPKSQVVTCAKTFLDYFVKNSPNPNELTGAIVGGPDKGDNFQDRRNLGNYEEPCTYINSCAIGALARLTSSS</sequence>
<dbReference type="AlphaFoldDB" id="A0A9R0HRW4"/>
<dbReference type="OrthoDB" id="10257085at2759"/>
<gene>
    <name evidence="12" type="primary">LOC110775519</name>
</gene>
<evidence type="ECO:0000256" key="7">
    <source>
        <dbReference type="ARBA" id="ARBA00023326"/>
    </source>
</evidence>
<name>A0A9R0HRW4_SPIOL</name>
<organism evidence="11 12">
    <name type="scientific">Spinacia oleracea</name>
    <name type="common">Spinach</name>
    <dbReference type="NCBI Taxonomy" id="3562"/>
    <lineage>
        <taxon>Eukaryota</taxon>
        <taxon>Viridiplantae</taxon>
        <taxon>Streptophyta</taxon>
        <taxon>Embryophyta</taxon>
        <taxon>Tracheophyta</taxon>
        <taxon>Spermatophyta</taxon>
        <taxon>Magnoliopsida</taxon>
        <taxon>eudicotyledons</taxon>
        <taxon>Gunneridae</taxon>
        <taxon>Pentapetalae</taxon>
        <taxon>Caryophyllales</taxon>
        <taxon>Chenopodiaceae</taxon>
        <taxon>Chenopodioideae</taxon>
        <taxon>Anserineae</taxon>
        <taxon>Spinacia</taxon>
    </lineage>
</organism>
<keyword evidence="3 8" id="KW-0378">Hydrolase</keyword>
<keyword evidence="7 8" id="KW-0624">Polysaccharide degradation</keyword>